<organism evidence="3 5">
    <name type="scientific">Rotaria socialis</name>
    <dbReference type="NCBI Taxonomy" id="392032"/>
    <lineage>
        <taxon>Eukaryota</taxon>
        <taxon>Metazoa</taxon>
        <taxon>Spiralia</taxon>
        <taxon>Gnathifera</taxon>
        <taxon>Rotifera</taxon>
        <taxon>Eurotatoria</taxon>
        <taxon>Bdelloidea</taxon>
        <taxon>Philodinida</taxon>
        <taxon>Philodinidae</taxon>
        <taxon>Rotaria</taxon>
    </lineage>
</organism>
<accession>A0A820DAX6</accession>
<dbReference type="EMBL" id="CAJNXB010005138">
    <property type="protein sequence ID" value="CAF3411051.1"/>
    <property type="molecule type" value="Genomic_DNA"/>
</dbReference>
<dbReference type="EMBL" id="CAJOBO010001743">
    <property type="protein sequence ID" value="CAF4405739.1"/>
    <property type="molecule type" value="Genomic_DNA"/>
</dbReference>
<dbReference type="Proteomes" id="UP000663833">
    <property type="component" value="Unassembled WGS sequence"/>
</dbReference>
<sequence length="393" mass="46814">MSEAMQHSQSISDVVDLSQRFSQLSCSLKHPTKKKTSKPRKIISYTELKLKQLIGIDINQVPTYLSTSNETFKHKIHAIRPKISQNHLEELRHVAILMYRILLLEKLQTLWTTYRKSGIGELQQPRLTKEISVKIWPCAIRSRINTIVNVNMSVDEKCQLFVDHCRTKLNDQYEVYRNKLRYRTTHIIDYTSAMELTIQNLVQQGFMYQRIEYDCEIALVHYHYIDGLLKRQYLIENPNEYQIRIFKRLCKLKYEESITKYHFNLMKQSIPEHVTSNSIRNQLTEKSSIIDSIQDETIRTKLFKHYVEVVEQAKVSIMILARDTAERQMHHYQKQYNMEMNEIWQKEKLLPIDQRLTSTMIHLMEQRLVNIDTRLEYIYKCKAQLSQLNGNVL</sequence>
<name>A0A820DAX6_9BILA</name>
<evidence type="ECO:0000313" key="3">
    <source>
        <dbReference type="EMBL" id="CAF4227069.1"/>
    </source>
</evidence>
<evidence type="ECO:0000313" key="2">
    <source>
        <dbReference type="EMBL" id="CAF3411051.1"/>
    </source>
</evidence>
<protein>
    <submittedName>
        <fullName evidence="3">Uncharacterized protein</fullName>
    </submittedName>
</protein>
<keyword evidence="5" id="KW-1185">Reference proteome</keyword>
<dbReference type="Proteomes" id="UP000663825">
    <property type="component" value="Unassembled WGS sequence"/>
</dbReference>
<evidence type="ECO:0000313" key="1">
    <source>
        <dbReference type="EMBL" id="CAF3241000.1"/>
    </source>
</evidence>
<dbReference type="AlphaFoldDB" id="A0A820DAX6"/>
<proteinExistence type="predicted"/>
<reference evidence="3" key="1">
    <citation type="submission" date="2021-02" db="EMBL/GenBank/DDBJ databases">
        <authorList>
            <person name="Nowell W R."/>
        </authorList>
    </citation>
    <scope>NUCLEOTIDE SEQUENCE</scope>
</reference>
<dbReference type="OrthoDB" id="10050283at2759"/>
<evidence type="ECO:0000313" key="4">
    <source>
        <dbReference type="EMBL" id="CAF4405739.1"/>
    </source>
</evidence>
<evidence type="ECO:0000313" key="5">
    <source>
        <dbReference type="Proteomes" id="UP000663873"/>
    </source>
</evidence>
<dbReference type="Proteomes" id="UP000663851">
    <property type="component" value="Unassembled WGS sequence"/>
</dbReference>
<dbReference type="EMBL" id="CAJNYD010000281">
    <property type="protein sequence ID" value="CAF3241000.1"/>
    <property type="molecule type" value="Genomic_DNA"/>
</dbReference>
<dbReference type="EMBL" id="CAJOBP010000842">
    <property type="protein sequence ID" value="CAF4227069.1"/>
    <property type="molecule type" value="Genomic_DNA"/>
</dbReference>
<comment type="caution">
    <text evidence="3">The sequence shown here is derived from an EMBL/GenBank/DDBJ whole genome shotgun (WGS) entry which is preliminary data.</text>
</comment>
<gene>
    <name evidence="4" type="ORF">HFQ381_LOCUS20419</name>
    <name evidence="1" type="ORF">LUA448_LOCUS4258</name>
    <name evidence="2" type="ORF">TIS948_LOCUS28591</name>
    <name evidence="3" type="ORF">UJA718_LOCUS8096</name>
</gene>
<dbReference type="Proteomes" id="UP000663873">
    <property type="component" value="Unassembled WGS sequence"/>
</dbReference>